<dbReference type="SUPFAM" id="SSF54416">
    <property type="entry name" value="Amine oxidase N-terminal region"/>
    <property type="match status" value="2"/>
</dbReference>
<dbReference type="Pfam" id="PF01179">
    <property type="entry name" value="Cu_amine_oxid"/>
    <property type="match status" value="2"/>
</dbReference>
<dbReference type="Gene3D" id="2.70.98.20">
    <property type="entry name" value="Copper amine oxidase, catalytic domain"/>
    <property type="match status" value="1"/>
</dbReference>
<dbReference type="GO" id="GO:0008131">
    <property type="term" value="F:primary methylamine oxidase activity"/>
    <property type="evidence" value="ECO:0007669"/>
    <property type="project" value="UniProtKB-EC"/>
</dbReference>
<organism evidence="18 19">
    <name type="scientific">Pyricularia oryzae</name>
    <name type="common">Rice blast fungus</name>
    <name type="synonym">Magnaporthe oryzae</name>
    <dbReference type="NCBI Taxonomy" id="318829"/>
    <lineage>
        <taxon>Eukaryota</taxon>
        <taxon>Fungi</taxon>
        <taxon>Dikarya</taxon>
        <taxon>Ascomycota</taxon>
        <taxon>Pezizomycotina</taxon>
        <taxon>Sordariomycetes</taxon>
        <taxon>Sordariomycetidae</taxon>
        <taxon>Magnaporthales</taxon>
        <taxon>Pyriculariaceae</taxon>
        <taxon>Pyricularia</taxon>
    </lineage>
</organism>
<evidence type="ECO:0000259" key="16">
    <source>
        <dbReference type="Pfam" id="PF02727"/>
    </source>
</evidence>
<dbReference type="InterPro" id="IPR036460">
    <property type="entry name" value="Cu_amine_oxidase_C_sf"/>
</dbReference>
<evidence type="ECO:0000256" key="9">
    <source>
        <dbReference type="ARBA" id="ARBA00023008"/>
    </source>
</evidence>
<dbReference type="SUPFAM" id="SSF49998">
    <property type="entry name" value="Amine oxidase catalytic domain"/>
    <property type="match status" value="1"/>
</dbReference>
<keyword evidence="10" id="KW-0464">Manganese</keyword>
<sequence>MSAQHPFDPLSAAEIETAISIVKKAHGDVFFNVVSLREPRKAEMTAWLANPTKVAKPVRVADVVVIAPGGKVFDGLVDLSTGSIVSWELLNGLQPIITMEELTAVEHICRTDPKVIEQCMLSGISKDDMHKVYCDPWTIGYDERYGNKVRLQQALMYYRPDIDDCQYQYPLDFCPIYDAAKEEIVAIDIPKVRRPLSTVAPVNYHPAAVSKAGGYRNNLKPINITQPEGVSFKLDGRHIEWQNWRFHIGFNYREGIVLNNITFNDKGNVRPVFYRLSLSEMVVPYGCPERPHQRKHAFDLGKYGAGYMTNSLALGCDCKGSIHYLDADFPTRNGEIRKIKNAICIHEEDAGILFKHTDFRDDSTIVTRARKLIIQQVFTAANYEYAVQVRMPQAVLVAPLSKSADNNFFFFFVSQWIFHQDGSIQPEIKLTGILNTYSMNPGEDTQGWGTQVYPGVNAHNHQHLFCLRIDANVDGSNNTVFTSDAVPAEAPVGNAENFYGNGFYAKRTKLRTTGESRTDYNGATSRTWEICNTNRLHPYSGKPASYKLISREVPGLLPKEGSLVWKRAGFARHAVCVTRYADDQLWAAGRHVPQTSGEPSLGLTEWAGDGSQSVENTDVVLWHTFGVVHFPAPEDFPVMPVEPITLLLKPRNFFLNNPVMDVPPSFASTPSQVKANGEGVLNAADGVSKLAVDCCRRTSHLLLLTLRRWNCETAGGQNGSGDDVGEAHFELNNGVKLNKRITIPKLCGRAVIGDDFVLFLAWRSRDDGLLPTLYGTLGFN</sequence>
<dbReference type="Proteomes" id="UP000294847">
    <property type="component" value="Chromosome 7"/>
</dbReference>
<dbReference type="AlphaFoldDB" id="A0A4P7NY57"/>
<dbReference type="FunFam" id="3.10.450.40:FF:000014">
    <property type="entry name" value="Peroxisomal primary amine oxidase"/>
    <property type="match status" value="1"/>
</dbReference>
<dbReference type="Gene3D" id="3.10.450.40">
    <property type="match status" value="2"/>
</dbReference>
<evidence type="ECO:0000256" key="2">
    <source>
        <dbReference type="ARBA" id="ARBA00001936"/>
    </source>
</evidence>
<evidence type="ECO:0000313" key="18">
    <source>
        <dbReference type="EMBL" id="QBZ66756.1"/>
    </source>
</evidence>
<evidence type="ECO:0000256" key="7">
    <source>
        <dbReference type="ARBA" id="ARBA00022772"/>
    </source>
</evidence>
<comment type="PTM">
    <text evidence="13 14">Topaquinone (TPQ) is generated by copper-dependent autoxidation of a specific tyrosyl residue.</text>
</comment>
<evidence type="ECO:0000256" key="14">
    <source>
        <dbReference type="RuleBase" id="RU000672"/>
    </source>
</evidence>
<comment type="subunit">
    <text evidence="5">Homodimer.</text>
</comment>
<comment type="cofactor">
    <cofactor evidence="3">
        <name>Zn(2+)</name>
        <dbReference type="ChEBI" id="CHEBI:29105"/>
    </cofactor>
</comment>
<dbReference type="InterPro" id="IPR015802">
    <property type="entry name" value="Cu_amine_oxidase_N3"/>
</dbReference>
<feature type="domain" description="Copper amine oxidase catalytic" evidence="15">
    <location>
        <begin position="412"/>
        <end position="660"/>
    </location>
</feature>
<evidence type="ECO:0000259" key="15">
    <source>
        <dbReference type="Pfam" id="PF01179"/>
    </source>
</evidence>
<keyword evidence="7 12" id="KW-0801">TPQ</keyword>
<feature type="domain" description="Copper amine oxidase N3-terminal" evidence="17">
    <location>
        <begin position="95"/>
        <end position="196"/>
    </location>
</feature>
<evidence type="ECO:0000256" key="12">
    <source>
        <dbReference type="PIRSR" id="PIRSR600269-50"/>
    </source>
</evidence>
<comment type="cofactor">
    <cofactor evidence="1">
        <name>Cu cation</name>
        <dbReference type="ChEBI" id="CHEBI:23378"/>
    </cofactor>
</comment>
<dbReference type="InterPro" id="IPR015800">
    <property type="entry name" value="Cu_amine_oxidase_N2"/>
</dbReference>
<dbReference type="InterPro" id="IPR000269">
    <property type="entry name" value="Cu_amine_oxidase"/>
</dbReference>
<dbReference type="InterPro" id="IPR049948">
    <property type="entry name" value="Cu_Am_ox_TPQ-bd"/>
</dbReference>
<dbReference type="GO" id="GO:0005507">
    <property type="term" value="F:copper ion binding"/>
    <property type="evidence" value="ECO:0007669"/>
    <property type="project" value="InterPro"/>
</dbReference>
<dbReference type="Pfam" id="PF02728">
    <property type="entry name" value="Cu_amine_oxidN3"/>
    <property type="match status" value="1"/>
</dbReference>
<evidence type="ECO:0000256" key="4">
    <source>
        <dbReference type="ARBA" id="ARBA00007983"/>
    </source>
</evidence>
<evidence type="ECO:0000256" key="1">
    <source>
        <dbReference type="ARBA" id="ARBA00001935"/>
    </source>
</evidence>
<evidence type="ECO:0000256" key="3">
    <source>
        <dbReference type="ARBA" id="ARBA00001947"/>
    </source>
</evidence>
<dbReference type="PANTHER" id="PTHR10638">
    <property type="entry name" value="COPPER AMINE OXIDASE"/>
    <property type="match status" value="1"/>
</dbReference>
<dbReference type="PROSITE" id="PS01164">
    <property type="entry name" value="COPPER_AMINE_OXID_1"/>
    <property type="match status" value="1"/>
</dbReference>
<evidence type="ECO:0000256" key="11">
    <source>
        <dbReference type="ARBA" id="ARBA00048032"/>
    </source>
</evidence>
<evidence type="ECO:0000256" key="10">
    <source>
        <dbReference type="ARBA" id="ARBA00023211"/>
    </source>
</evidence>
<dbReference type="InterPro" id="IPR015798">
    <property type="entry name" value="Cu_amine_oxidase_C"/>
</dbReference>
<dbReference type="GO" id="GO:0048038">
    <property type="term" value="F:quinone binding"/>
    <property type="evidence" value="ECO:0007669"/>
    <property type="project" value="InterPro"/>
</dbReference>
<dbReference type="InterPro" id="IPR016182">
    <property type="entry name" value="Cu_amine_oxidase_N-reg"/>
</dbReference>
<keyword evidence="8 14" id="KW-0560">Oxidoreductase</keyword>
<evidence type="ECO:0000259" key="17">
    <source>
        <dbReference type="Pfam" id="PF02728"/>
    </source>
</evidence>
<dbReference type="InterPro" id="IPR049947">
    <property type="entry name" value="Cu_Am_Ox_Cu-bd"/>
</dbReference>
<feature type="domain" description="Copper amine oxidase N2-terminal" evidence="16">
    <location>
        <begin position="5"/>
        <end position="88"/>
    </location>
</feature>
<feature type="modified residue" description="2',4',5'-topaquinone" evidence="13">
    <location>
        <position position="383"/>
    </location>
</feature>
<feature type="active site" description="Schiff-base intermediate with substrate; via topaquinone" evidence="12">
    <location>
        <position position="383"/>
    </location>
</feature>
<name>A0A4P7NY57_PYROR</name>
<keyword evidence="9 14" id="KW-0186">Copper</keyword>
<comment type="similarity">
    <text evidence="4 14">Belongs to the copper/topaquinone oxidase family.</text>
</comment>
<reference evidence="18 19" key="1">
    <citation type="journal article" date="2019" name="Mol. Biol. Evol.">
        <title>Blast fungal genomes show frequent chromosomal changes, gene gains and losses, and effector gene turnover.</title>
        <authorList>
            <person name="Gomez Luciano L.B."/>
            <person name="Jason Tsai I."/>
            <person name="Chuma I."/>
            <person name="Tosa Y."/>
            <person name="Chen Y.H."/>
            <person name="Li J.Y."/>
            <person name="Li M.Y."/>
            <person name="Jade Lu M.Y."/>
            <person name="Nakayashiki H."/>
            <person name="Li W.H."/>
        </authorList>
    </citation>
    <scope>NUCLEOTIDE SEQUENCE [LARGE SCALE GENOMIC DNA]</scope>
    <source>
        <strain evidence="18">MZ5-1-6</strain>
    </source>
</reference>
<dbReference type="Pfam" id="PF02727">
    <property type="entry name" value="Cu_amine_oxidN2"/>
    <property type="match status" value="1"/>
</dbReference>
<proteinExistence type="inferred from homology"/>
<dbReference type="PROSITE" id="PS01165">
    <property type="entry name" value="COPPER_AMINE_OXID_2"/>
    <property type="match status" value="1"/>
</dbReference>
<dbReference type="EC" id="1.4.3.-" evidence="14"/>
<comment type="cofactor">
    <cofactor evidence="14">
        <name>Cu cation</name>
        <dbReference type="ChEBI" id="CHEBI:23378"/>
    </cofactor>
    <text evidence="14">Contains 1 topaquinone per subunit.</text>
</comment>
<dbReference type="FunFam" id="3.10.450.40:FF:000019">
    <property type="entry name" value="Amine oxidase"/>
    <property type="match status" value="1"/>
</dbReference>
<protein>
    <recommendedName>
        <fullName evidence="14">Amine oxidase</fullName>
        <ecNumber evidence="14">1.4.3.-</ecNumber>
    </recommendedName>
</protein>
<gene>
    <name evidence="18" type="ORF">PoMZ_13743</name>
</gene>
<evidence type="ECO:0000313" key="19">
    <source>
        <dbReference type="Proteomes" id="UP000294847"/>
    </source>
</evidence>
<evidence type="ECO:0000256" key="13">
    <source>
        <dbReference type="PIRSR" id="PIRSR600269-51"/>
    </source>
</evidence>
<comment type="cofactor">
    <cofactor evidence="2">
        <name>Mn(2+)</name>
        <dbReference type="ChEBI" id="CHEBI:29035"/>
    </cofactor>
</comment>
<feature type="active site" description="Proton acceptor" evidence="12">
    <location>
        <position position="299"/>
    </location>
</feature>
<dbReference type="GO" id="GO:0009308">
    <property type="term" value="P:amine metabolic process"/>
    <property type="evidence" value="ECO:0007669"/>
    <property type="project" value="UniProtKB-UniRule"/>
</dbReference>
<evidence type="ECO:0000256" key="5">
    <source>
        <dbReference type="ARBA" id="ARBA00011738"/>
    </source>
</evidence>
<keyword evidence="6 14" id="KW-0479">Metal-binding</keyword>
<comment type="catalytic activity">
    <reaction evidence="11">
        <text>a primary methyl amine + O2 + H2O = an aldehyde + H2O2 + NH4(+)</text>
        <dbReference type="Rhea" id="RHEA:16153"/>
        <dbReference type="ChEBI" id="CHEBI:15377"/>
        <dbReference type="ChEBI" id="CHEBI:15379"/>
        <dbReference type="ChEBI" id="CHEBI:16240"/>
        <dbReference type="ChEBI" id="CHEBI:17478"/>
        <dbReference type="ChEBI" id="CHEBI:28938"/>
        <dbReference type="ChEBI" id="CHEBI:228804"/>
        <dbReference type="EC" id="1.4.3.21"/>
    </reaction>
</comment>
<evidence type="ECO:0000256" key="6">
    <source>
        <dbReference type="ARBA" id="ARBA00022723"/>
    </source>
</evidence>
<dbReference type="PANTHER" id="PTHR10638:SF86">
    <property type="entry name" value="COPPER AMINE OXIDASE 1-RELATED"/>
    <property type="match status" value="1"/>
</dbReference>
<feature type="domain" description="Copper amine oxidase catalytic" evidence="15">
    <location>
        <begin position="222"/>
        <end position="390"/>
    </location>
</feature>
<accession>A0A4P7NY57</accession>
<evidence type="ECO:0000256" key="8">
    <source>
        <dbReference type="ARBA" id="ARBA00023002"/>
    </source>
</evidence>
<dbReference type="EMBL" id="CP034210">
    <property type="protein sequence ID" value="QBZ66756.1"/>
    <property type="molecule type" value="Genomic_DNA"/>
</dbReference>